<evidence type="ECO:0000256" key="8">
    <source>
        <dbReference type="SAM" id="SignalP"/>
    </source>
</evidence>
<gene>
    <name evidence="10" type="ORF">TWF696_002517</name>
</gene>
<dbReference type="CDD" id="cd12841">
    <property type="entry name" value="TM_EphA1"/>
    <property type="match status" value="1"/>
</dbReference>
<feature type="signal peptide" evidence="8">
    <location>
        <begin position="1"/>
        <end position="18"/>
    </location>
</feature>
<dbReference type="Pfam" id="PF00026">
    <property type="entry name" value="Asp"/>
    <property type="match status" value="1"/>
</dbReference>
<comment type="caution">
    <text evidence="10">The sequence shown here is derived from an EMBL/GenBank/DDBJ whole genome shotgun (WGS) entry which is preliminary data.</text>
</comment>
<dbReference type="PROSITE" id="PS51767">
    <property type="entry name" value="PEPTIDASE_A1"/>
    <property type="match status" value="1"/>
</dbReference>
<keyword evidence="2" id="KW-0645">Protease</keyword>
<name>A0AAV9U2J0_9PEZI</name>
<organism evidence="10 11">
    <name type="scientific">Orbilia brochopaga</name>
    <dbReference type="NCBI Taxonomy" id="3140254"/>
    <lineage>
        <taxon>Eukaryota</taxon>
        <taxon>Fungi</taxon>
        <taxon>Dikarya</taxon>
        <taxon>Ascomycota</taxon>
        <taxon>Pezizomycotina</taxon>
        <taxon>Orbiliomycetes</taxon>
        <taxon>Orbiliales</taxon>
        <taxon>Orbiliaceae</taxon>
        <taxon>Orbilia</taxon>
    </lineage>
</organism>
<dbReference type="Proteomes" id="UP001375240">
    <property type="component" value="Unassembled WGS sequence"/>
</dbReference>
<dbReference type="GO" id="GO:0005576">
    <property type="term" value="C:extracellular region"/>
    <property type="evidence" value="ECO:0007669"/>
    <property type="project" value="TreeGrafter"/>
</dbReference>
<dbReference type="GO" id="GO:0006508">
    <property type="term" value="P:proteolysis"/>
    <property type="evidence" value="ECO:0007669"/>
    <property type="project" value="UniProtKB-KW"/>
</dbReference>
<dbReference type="EMBL" id="JAVHNQ010000013">
    <property type="protein sequence ID" value="KAK6334006.1"/>
    <property type="molecule type" value="Genomic_DNA"/>
</dbReference>
<evidence type="ECO:0000259" key="9">
    <source>
        <dbReference type="PROSITE" id="PS51767"/>
    </source>
</evidence>
<feature type="domain" description="Peptidase A1" evidence="9">
    <location>
        <begin position="43"/>
        <end position="388"/>
    </location>
</feature>
<keyword evidence="11" id="KW-1185">Reference proteome</keyword>
<sequence>MLRRIALGVALAAVAVDAQDSSTPDVAIAQFGHIWYGPDGPWSTAEISIGTPGQKVYLTVATLQDTILPITPDACNGLKPCIDGRGSAYDQTASSTWVPTSNRDVELGADMSAGVTVNGQAYGIEVRGTPGHDTVSVGGVSGIKDISIGAVKATRMNNGLLGLRNLTNQMYLQRLIPSPSWAYNTGSGDGLRLPQLIFGGYDQTKYIPGSMQNHSMVMANNGRPTMKVTLDRLFLNITGPEKKEVFATNSSLLNAPIDVIIDSSTPFCWLPRKVADQIAQSVGAVWNSTLGVTGYYIYNTSLPAFNNRDNATLAFHIGGSGDSWLFNSVTVSQSLYLAPPTAGVPADSRLNYLPIIPVDNSDTFVLGRSFLQQMYLMANYHTMQFSLSQINLSSPSAAQYVKIDAPAPPLSPVPSPSVPLPAEPPASKKLSGGTIAGIVVGLVIVTGLLLGAIFWYGRRRIWGKKPVPTPPEADEVLKVNGVYYKELSAENLGEPGRAVSPVELYAPNGPHIPHSPVEVPADERTIAGELAVQPV</sequence>
<evidence type="ECO:0000313" key="10">
    <source>
        <dbReference type="EMBL" id="KAK6334006.1"/>
    </source>
</evidence>
<protein>
    <recommendedName>
        <fullName evidence="9">Peptidase A1 domain-containing protein</fullName>
    </recommendedName>
</protein>
<accession>A0AAV9U2J0</accession>
<dbReference type="SUPFAM" id="SSF50630">
    <property type="entry name" value="Acid proteases"/>
    <property type="match status" value="1"/>
</dbReference>
<evidence type="ECO:0000256" key="2">
    <source>
        <dbReference type="ARBA" id="ARBA00022670"/>
    </source>
</evidence>
<dbReference type="InterPro" id="IPR021109">
    <property type="entry name" value="Peptidase_aspartic_dom_sf"/>
</dbReference>
<keyword evidence="7" id="KW-0472">Membrane</keyword>
<dbReference type="InterPro" id="IPR001461">
    <property type="entry name" value="Aspartic_peptidase_A1"/>
</dbReference>
<dbReference type="PANTHER" id="PTHR47965:SF12">
    <property type="entry name" value="ASPARTIC PROTEINASE 3-RELATED"/>
    <property type="match status" value="1"/>
</dbReference>
<dbReference type="GO" id="GO:0031505">
    <property type="term" value="P:fungal-type cell wall organization"/>
    <property type="evidence" value="ECO:0007669"/>
    <property type="project" value="TreeGrafter"/>
</dbReference>
<evidence type="ECO:0000256" key="3">
    <source>
        <dbReference type="ARBA" id="ARBA00022729"/>
    </source>
</evidence>
<dbReference type="AlphaFoldDB" id="A0AAV9U2J0"/>
<evidence type="ECO:0000313" key="11">
    <source>
        <dbReference type="Proteomes" id="UP001375240"/>
    </source>
</evidence>
<dbReference type="PANTHER" id="PTHR47965">
    <property type="entry name" value="ASPARTYL PROTEASE-RELATED"/>
    <property type="match status" value="1"/>
</dbReference>
<dbReference type="GO" id="GO:0004190">
    <property type="term" value="F:aspartic-type endopeptidase activity"/>
    <property type="evidence" value="ECO:0007669"/>
    <property type="project" value="UniProtKB-KW"/>
</dbReference>
<evidence type="ECO:0000256" key="5">
    <source>
        <dbReference type="ARBA" id="ARBA00022801"/>
    </source>
</evidence>
<dbReference type="Gene3D" id="2.40.70.10">
    <property type="entry name" value="Acid Proteases"/>
    <property type="match status" value="2"/>
</dbReference>
<keyword evidence="5" id="KW-0378">Hydrolase</keyword>
<evidence type="ECO:0000256" key="6">
    <source>
        <dbReference type="ARBA" id="ARBA00023145"/>
    </source>
</evidence>
<feature type="chain" id="PRO_5043575308" description="Peptidase A1 domain-containing protein" evidence="8">
    <location>
        <begin position="19"/>
        <end position="535"/>
    </location>
</feature>
<evidence type="ECO:0000256" key="4">
    <source>
        <dbReference type="ARBA" id="ARBA00022750"/>
    </source>
</evidence>
<dbReference type="GO" id="GO:0009277">
    <property type="term" value="C:fungal-type cell wall"/>
    <property type="evidence" value="ECO:0007669"/>
    <property type="project" value="TreeGrafter"/>
</dbReference>
<keyword evidence="3 8" id="KW-0732">Signal</keyword>
<keyword evidence="7" id="KW-1133">Transmembrane helix</keyword>
<keyword evidence="6" id="KW-0865">Zymogen</keyword>
<keyword evidence="4" id="KW-0064">Aspartyl protease</keyword>
<evidence type="ECO:0000256" key="7">
    <source>
        <dbReference type="SAM" id="Phobius"/>
    </source>
</evidence>
<comment type="similarity">
    <text evidence="1">Belongs to the peptidase A1 family.</text>
</comment>
<dbReference type="InterPro" id="IPR033121">
    <property type="entry name" value="PEPTIDASE_A1"/>
</dbReference>
<proteinExistence type="inferred from homology"/>
<feature type="transmembrane region" description="Helical" evidence="7">
    <location>
        <begin position="435"/>
        <end position="456"/>
    </location>
</feature>
<evidence type="ECO:0000256" key="1">
    <source>
        <dbReference type="ARBA" id="ARBA00007447"/>
    </source>
</evidence>
<keyword evidence="7" id="KW-0812">Transmembrane</keyword>
<reference evidence="10 11" key="1">
    <citation type="submission" date="2019-10" db="EMBL/GenBank/DDBJ databases">
        <authorList>
            <person name="Palmer J.M."/>
        </authorList>
    </citation>
    <scope>NUCLEOTIDE SEQUENCE [LARGE SCALE GENOMIC DNA]</scope>
    <source>
        <strain evidence="10 11">TWF696</strain>
    </source>
</reference>